<evidence type="ECO:0000256" key="3">
    <source>
        <dbReference type="ARBA" id="ARBA00022737"/>
    </source>
</evidence>
<evidence type="ECO:0000256" key="4">
    <source>
        <dbReference type="ARBA" id="ARBA00022801"/>
    </source>
</evidence>
<dbReference type="InterPro" id="IPR013546">
    <property type="entry name" value="PII_UdlTrfase/GS_AdlTrfase"/>
</dbReference>
<accession>A0A3P3VQP4</accession>
<dbReference type="Gene3D" id="3.30.70.260">
    <property type="match status" value="1"/>
</dbReference>
<dbReference type="NCBIfam" id="TIGR01693">
    <property type="entry name" value="UTase_glnD"/>
    <property type="match status" value="1"/>
</dbReference>
<evidence type="ECO:0000256" key="5">
    <source>
        <dbReference type="ARBA" id="ARBA00022842"/>
    </source>
</evidence>
<dbReference type="CDD" id="cd04899">
    <property type="entry name" value="ACT_ACR-UUR-like_2"/>
    <property type="match status" value="1"/>
</dbReference>
<dbReference type="PANTHER" id="PTHR47320">
    <property type="entry name" value="BIFUNCTIONAL URIDYLYLTRANSFERASE/URIDYLYL-REMOVING ENZYME"/>
    <property type="match status" value="1"/>
</dbReference>
<keyword evidence="2 8" id="KW-0548">Nucleotidyltransferase</keyword>
<evidence type="ECO:0000256" key="6">
    <source>
        <dbReference type="ARBA" id="ARBA00023268"/>
    </source>
</evidence>
<comment type="function">
    <text evidence="8">Modifies, by uridylylation and deuridylylation, the PII regulatory proteins (GlnB and homologs), in response to the nitrogen status of the cell that GlnD senses through the glutamine level. Under low glutamine levels, catalyzes the conversion of the PII proteins and UTP to PII-UMP and PPi, while under higher glutamine levels, GlnD hydrolyzes PII-UMP to PII and UMP (deuridylylation). Thus, controls uridylylation state and activity of the PII proteins, and plays an important role in the regulation of nitrogen metabolism.</text>
</comment>
<dbReference type="Proteomes" id="UP000280792">
    <property type="component" value="Unassembled WGS sequence"/>
</dbReference>
<comment type="caution">
    <text evidence="11">The sequence shown here is derived from an EMBL/GenBank/DDBJ whole genome shotgun (WGS) entry which is preliminary data.</text>
</comment>
<proteinExistence type="inferred from homology"/>
<dbReference type="GO" id="GO:0008773">
    <property type="term" value="F:[protein-PII] uridylyltransferase activity"/>
    <property type="evidence" value="ECO:0007669"/>
    <property type="project" value="UniProtKB-UniRule"/>
</dbReference>
<dbReference type="InterPro" id="IPR043519">
    <property type="entry name" value="NT_sf"/>
</dbReference>
<evidence type="ECO:0000256" key="8">
    <source>
        <dbReference type="HAMAP-Rule" id="MF_00277"/>
    </source>
</evidence>
<dbReference type="SUPFAM" id="SSF109604">
    <property type="entry name" value="HD-domain/PDEase-like"/>
    <property type="match status" value="1"/>
</dbReference>
<dbReference type="GO" id="GO:0006808">
    <property type="term" value="P:regulation of nitrogen utilization"/>
    <property type="evidence" value="ECO:0007669"/>
    <property type="project" value="UniProtKB-UniRule"/>
</dbReference>
<protein>
    <recommendedName>
        <fullName evidence="8">Bifunctional uridylyltransferase/uridylyl-removing enzyme</fullName>
        <shortName evidence="8">UTase/UR</shortName>
    </recommendedName>
    <alternativeName>
        <fullName evidence="8">Bifunctional [protein-PII] modification enzyme</fullName>
    </alternativeName>
    <alternativeName>
        <fullName evidence="8">Bifunctional nitrogen sensor protein</fullName>
    </alternativeName>
    <domain>
        <recommendedName>
            <fullName evidence="8">[Protein-PII] uridylyltransferase</fullName>
            <shortName evidence="8">PII uridylyltransferase</shortName>
            <shortName evidence="8">UTase</shortName>
            <ecNumber evidence="8">2.7.7.59</ecNumber>
        </recommendedName>
    </domain>
    <domain>
        <recommendedName>
            <fullName evidence="8">[Protein-PII]-UMP uridylyl-removing enzyme</fullName>
            <shortName evidence="8">UR</shortName>
            <ecNumber evidence="8">3.1.4.-</ecNumber>
        </recommendedName>
    </domain>
</protein>
<comment type="similarity">
    <text evidence="8">Belongs to the GlnD family.</text>
</comment>
<dbReference type="InterPro" id="IPR002934">
    <property type="entry name" value="Polymerase_NTP_transf_dom"/>
</dbReference>
<keyword evidence="1 8" id="KW-0808">Transferase</keyword>
<dbReference type="CDD" id="cd00077">
    <property type="entry name" value="HDc"/>
    <property type="match status" value="1"/>
</dbReference>
<keyword evidence="12" id="KW-1185">Reference proteome</keyword>
<comment type="cofactor">
    <cofactor evidence="8">
        <name>Mg(2+)</name>
        <dbReference type="ChEBI" id="CHEBI:18420"/>
    </cofactor>
</comment>
<feature type="domain" description="ACT" evidence="9">
    <location>
        <begin position="710"/>
        <end position="788"/>
    </location>
</feature>
<feature type="region of interest" description="Uridylyltransferase" evidence="8">
    <location>
        <begin position="1"/>
        <end position="348"/>
    </location>
</feature>
<organism evidence="11 12">
    <name type="scientific">Aestuariirhabdus litorea</name>
    <dbReference type="NCBI Taxonomy" id="2528527"/>
    <lineage>
        <taxon>Bacteria</taxon>
        <taxon>Pseudomonadati</taxon>
        <taxon>Pseudomonadota</taxon>
        <taxon>Gammaproteobacteria</taxon>
        <taxon>Oceanospirillales</taxon>
        <taxon>Aestuariirhabdaceae</taxon>
        <taxon>Aestuariirhabdus</taxon>
    </lineage>
</organism>
<comment type="caution">
    <text evidence="8">Lacks conserved residue(s) required for the propagation of feature annotation.</text>
</comment>
<dbReference type="PROSITE" id="PS51671">
    <property type="entry name" value="ACT"/>
    <property type="match status" value="2"/>
</dbReference>
<comment type="domain">
    <text evidence="8">Has four distinct domains: an N-terminal nucleotidyltransferase (NT) domain responsible for UTase activity, a central HD domain that encodes UR activity, and two C-terminal ACT domains that seem to have a role in glutamine sensing.</text>
</comment>
<sequence>MQTIIDEQQLTDELFNKGQFRAELTLSSSPIPAYKRCIRQAQETLDRWYREGRDIRMLVNARAWMIDQVLSLAWNHLDWGKPGDVALLAVGGYGRGELHPSSDIDLLILLRTENHGRYRDNIERFLTLLWDINLEVGQSVRSVKECAVEASKDLTVITNLLESRTLAGPETLREAMLKRIDPRHMWPSKIFLREKYEEQRARHRKFNETEYNLEPNVKNSPGGLRDTQMILWVTRRHFGAESAHDLVRLEFLTESEYQILQEGQAFLWRVRWGLHMLTGREEDRLLFDHQKHLAELFGYSDSNKSLAVEQFMQRYYQVVLGLAELNDMLLQHLDEVILSVDDDDNVIPLNSRFQVRKNYIEVMDPNVFVQSPFALLELFVLMTQNPFILGVRASTIRLIREHRYLIDDEFRHDIRNTTLFIELMRAPYGLTVNLRRMLRWGVLGLYLPEFGKITGQMQHDLFHAYTVDAHTLLLIKFLRSFTYEENAERFPVASKVIRKLPKPELIYIAGLYHDIAKGRGGDHSELGAVDAEAFCERHHLSKWDSALVAWLVKTHLLMSTTAQRQDLSDPDVINDFAKLVGDQVRLDYLYLLTVADINATNASLWNSWRAALLRRLYSETKRALRRGLENPLEAQQAIAETQSNARSELEGVLDSATIDGIWSTLSEEYFLRHSVRDVVWHTLNIARHHSNDPLVLVRETTDRAFEGGTKIFIYTCDLDELFAASTAVIDQLNLDIQDARIITSNAGYSFDTFIVLELDGSPIGNNPQRIKEIKRVLTEALKNPEDYPLVIRRRTPRQLKHFSYPAEVTISNDPLIHRTVLEVVAPDRPGLLALMGQVFMDLDISIHNAKIATLGERVEDVFIITDAQQRPIEDPKQCQQICDTLREALDAHTQENASRNRTTTSTPH</sequence>
<reference evidence="11 12" key="2">
    <citation type="submission" date="2018-12" db="EMBL/GenBank/DDBJ databases">
        <title>Simiduia agarivorans gen. nov., sp. nov., a marine, agarolytic bacterium isolated from shallow coastal water from Keelung, Taiwan.</title>
        <authorList>
            <person name="Shieh W.Y."/>
        </authorList>
    </citation>
    <scope>NUCLEOTIDE SEQUENCE [LARGE SCALE GENOMIC DNA]</scope>
    <source>
        <strain evidence="11 12">GTF-13</strain>
    </source>
</reference>
<evidence type="ECO:0000256" key="2">
    <source>
        <dbReference type="ARBA" id="ARBA00022695"/>
    </source>
</evidence>
<comment type="catalytic activity">
    <reaction evidence="8">
        <text>[protein-PII]-uridylyl-L-tyrosine + H2O = [protein-PII]-L-tyrosine + UMP + H(+)</text>
        <dbReference type="Rhea" id="RHEA:48600"/>
        <dbReference type="Rhea" id="RHEA-COMP:12147"/>
        <dbReference type="Rhea" id="RHEA-COMP:12148"/>
        <dbReference type="ChEBI" id="CHEBI:15377"/>
        <dbReference type="ChEBI" id="CHEBI:15378"/>
        <dbReference type="ChEBI" id="CHEBI:46858"/>
        <dbReference type="ChEBI" id="CHEBI:57865"/>
        <dbReference type="ChEBI" id="CHEBI:90602"/>
    </reaction>
</comment>
<dbReference type="GO" id="GO:0008893">
    <property type="term" value="F:guanosine-3',5'-bis(diphosphate) 3'-diphosphatase activity"/>
    <property type="evidence" value="ECO:0007669"/>
    <property type="project" value="UniProtKB-EC"/>
</dbReference>
<comment type="catalytic activity">
    <reaction evidence="8">
        <text>[protein-PII]-L-tyrosine + UTP = [protein-PII]-uridylyl-L-tyrosine + diphosphate</text>
        <dbReference type="Rhea" id="RHEA:13673"/>
        <dbReference type="Rhea" id="RHEA-COMP:12147"/>
        <dbReference type="Rhea" id="RHEA-COMP:12148"/>
        <dbReference type="ChEBI" id="CHEBI:33019"/>
        <dbReference type="ChEBI" id="CHEBI:46398"/>
        <dbReference type="ChEBI" id="CHEBI:46858"/>
        <dbReference type="ChEBI" id="CHEBI:90602"/>
        <dbReference type="EC" id="2.7.7.59"/>
    </reaction>
</comment>
<evidence type="ECO:0000313" key="12">
    <source>
        <dbReference type="Proteomes" id="UP000280792"/>
    </source>
</evidence>
<dbReference type="CDD" id="cd04900">
    <property type="entry name" value="ACT_UUR-like_1"/>
    <property type="match status" value="1"/>
</dbReference>
<evidence type="ECO:0000256" key="1">
    <source>
        <dbReference type="ARBA" id="ARBA00022679"/>
    </source>
</evidence>
<dbReference type="EC" id="3.1.4.-" evidence="8"/>
<dbReference type="NCBIfam" id="NF001366">
    <property type="entry name" value="PRK00275.1"/>
    <property type="match status" value="1"/>
</dbReference>
<dbReference type="RefSeq" id="WP_125015541.1">
    <property type="nucleotide sequence ID" value="NZ_QWEZ01000001.1"/>
</dbReference>
<dbReference type="EC" id="2.7.7.59" evidence="8"/>
<dbReference type="InterPro" id="IPR003607">
    <property type="entry name" value="HD/PDEase_dom"/>
</dbReference>
<name>A0A3P3VQP4_9GAMM</name>
<dbReference type="EMBL" id="QWEZ01000001">
    <property type="protein sequence ID" value="RRJ85112.1"/>
    <property type="molecule type" value="Genomic_DNA"/>
</dbReference>
<dbReference type="Pfam" id="PF01966">
    <property type="entry name" value="HD"/>
    <property type="match status" value="1"/>
</dbReference>
<dbReference type="Pfam" id="PF01842">
    <property type="entry name" value="ACT"/>
    <property type="match status" value="1"/>
</dbReference>
<dbReference type="PROSITE" id="PS51831">
    <property type="entry name" value="HD"/>
    <property type="match status" value="1"/>
</dbReference>
<comment type="catalytic activity">
    <reaction evidence="7">
        <text>guanosine 3',5'-bis(diphosphate) + H2O = GDP + diphosphate + H(+)</text>
        <dbReference type="Rhea" id="RHEA:14253"/>
        <dbReference type="ChEBI" id="CHEBI:15377"/>
        <dbReference type="ChEBI" id="CHEBI:15378"/>
        <dbReference type="ChEBI" id="CHEBI:33019"/>
        <dbReference type="ChEBI" id="CHEBI:58189"/>
        <dbReference type="ChEBI" id="CHEBI:77828"/>
        <dbReference type="EC" id="3.1.7.2"/>
    </reaction>
</comment>
<dbReference type="Pfam" id="PF01909">
    <property type="entry name" value="NTP_transf_2"/>
    <property type="match status" value="1"/>
</dbReference>
<dbReference type="FunFam" id="1.10.3090.10:FF:000005">
    <property type="entry name" value="Bifunctional uridylyltransferase/uridylyl-removing enzyme"/>
    <property type="match status" value="1"/>
</dbReference>
<feature type="domain" description="ACT" evidence="9">
    <location>
        <begin position="820"/>
        <end position="899"/>
    </location>
</feature>
<evidence type="ECO:0000259" key="10">
    <source>
        <dbReference type="PROSITE" id="PS51831"/>
    </source>
</evidence>
<keyword evidence="4 8" id="KW-0378">Hydrolase</keyword>
<evidence type="ECO:0000259" key="9">
    <source>
        <dbReference type="PROSITE" id="PS51671"/>
    </source>
</evidence>
<evidence type="ECO:0000256" key="7">
    <source>
        <dbReference type="ARBA" id="ARBA00047968"/>
    </source>
</evidence>
<comment type="activity regulation">
    <text evidence="8">Uridylyltransferase (UTase) activity is inhibited by glutamine, while glutamine activates uridylyl-removing (UR) activity.</text>
</comment>
<evidence type="ECO:0000313" key="11">
    <source>
        <dbReference type="EMBL" id="RRJ85112.1"/>
    </source>
</evidence>
<dbReference type="HAMAP" id="MF_00277">
    <property type="entry name" value="PII_uridylyl_transf"/>
    <property type="match status" value="1"/>
</dbReference>
<dbReference type="PANTHER" id="PTHR47320:SF1">
    <property type="entry name" value="BIFUNCTIONAL URIDYLYLTRANSFERASE_URIDYLYL-REMOVING ENZYME"/>
    <property type="match status" value="1"/>
</dbReference>
<dbReference type="SUPFAM" id="SSF55021">
    <property type="entry name" value="ACT-like"/>
    <property type="match status" value="1"/>
</dbReference>
<dbReference type="Gene3D" id="3.30.460.10">
    <property type="entry name" value="Beta Polymerase, domain 2"/>
    <property type="match status" value="1"/>
</dbReference>
<keyword evidence="6 8" id="KW-0511">Multifunctional enzyme</keyword>
<dbReference type="CDD" id="cd05401">
    <property type="entry name" value="NT_GlnE_GlnD_like"/>
    <property type="match status" value="1"/>
</dbReference>
<dbReference type="Pfam" id="PF08335">
    <property type="entry name" value="GlnD_UR_UTase"/>
    <property type="match status" value="1"/>
</dbReference>
<feature type="domain" description="HD" evidence="10">
    <location>
        <begin position="467"/>
        <end position="589"/>
    </location>
</feature>
<dbReference type="PIRSF" id="PIRSF006288">
    <property type="entry name" value="PII_uridyltransf"/>
    <property type="match status" value="1"/>
</dbReference>
<keyword evidence="3" id="KW-0677">Repeat</keyword>
<dbReference type="Gene3D" id="1.10.3090.10">
    <property type="entry name" value="cca-adding enzyme, domain 2"/>
    <property type="match status" value="1"/>
</dbReference>
<gene>
    <name evidence="8" type="primary">glnD</name>
    <name evidence="11" type="ORF">D0544_08610</name>
</gene>
<keyword evidence="5 8" id="KW-0460">Magnesium</keyword>
<dbReference type="InterPro" id="IPR002912">
    <property type="entry name" value="ACT_dom"/>
</dbReference>
<dbReference type="InterPro" id="IPR010043">
    <property type="entry name" value="UTase/UR"/>
</dbReference>
<dbReference type="InterPro" id="IPR045865">
    <property type="entry name" value="ACT-like_dom_sf"/>
</dbReference>
<dbReference type="SUPFAM" id="SSF81301">
    <property type="entry name" value="Nucleotidyltransferase"/>
    <property type="match status" value="1"/>
</dbReference>
<reference evidence="11 12" key="1">
    <citation type="submission" date="2018-08" db="EMBL/GenBank/DDBJ databases">
        <authorList>
            <person name="Khan S.A."/>
        </authorList>
    </citation>
    <scope>NUCLEOTIDE SEQUENCE [LARGE SCALE GENOMIC DNA]</scope>
    <source>
        <strain evidence="11 12">GTF-13</strain>
    </source>
</reference>
<dbReference type="InterPro" id="IPR006674">
    <property type="entry name" value="HD_domain"/>
</dbReference>
<dbReference type="GO" id="GO:0008081">
    <property type="term" value="F:phosphoric diester hydrolase activity"/>
    <property type="evidence" value="ECO:0007669"/>
    <property type="project" value="UniProtKB-UniRule"/>
</dbReference>
<dbReference type="SMART" id="SM00471">
    <property type="entry name" value="HDc"/>
    <property type="match status" value="1"/>
</dbReference>
<dbReference type="SUPFAM" id="SSF81593">
    <property type="entry name" value="Nucleotidyltransferase substrate binding subunit/domain"/>
    <property type="match status" value="1"/>
</dbReference>
<dbReference type="AlphaFoldDB" id="A0A3P3VQP4"/>